<dbReference type="SUPFAM" id="SSF81383">
    <property type="entry name" value="F-box domain"/>
    <property type="match status" value="1"/>
</dbReference>
<feature type="region of interest" description="Disordered" evidence="4">
    <location>
        <begin position="13"/>
        <end position="70"/>
    </location>
</feature>
<dbReference type="InterPro" id="IPR045048">
    <property type="entry name" value="FBXO31/39"/>
</dbReference>
<evidence type="ECO:0000256" key="1">
    <source>
        <dbReference type="ARBA" id="ARBA00004906"/>
    </source>
</evidence>
<evidence type="ECO:0000256" key="3">
    <source>
        <dbReference type="ARBA" id="ARBA00022786"/>
    </source>
</evidence>
<dbReference type="InterPro" id="IPR036047">
    <property type="entry name" value="F-box-like_dom_sf"/>
</dbReference>
<organism evidence="6 7">
    <name type="scientific">Coilia grayii</name>
    <name type="common">Gray's grenadier anchovy</name>
    <dbReference type="NCBI Taxonomy" id="363190"/>
    <lineage>
        <taxon>Eukaryota</taxon>
        <taxon>Metazoa</taxon>
        <taxon>Chordata</taxon>
        <taxon>Craniata</taxon>
        <taxon>Vertebrata</taxon>
        <taxon>Euteleostomi</taxon>
        <taxon>Actinopterygii</taxon>
        <taxon>Neopterygii</taxon>
        <taxon>Teleostei</taxon>
        <taxon>Clupei</taxon>
        <taxon>Clupeiformes</taxon>
        <taxon>Clupeoidei</taxon>
        <taxon>Engraulidae</taxon>
        <taxon>Coilinae</taxon>
        <taxon>Coilia</taxon>
    </lineage>
</organism>
<dbReference type="PANTHER" id="PTHR10706">
    <property type="entry name" value="F-BOX FAMILY PROTEIN"/>
    <property type="match status" value="1"/>
</dbReference>
<dbReference type="PANTHER" id="PTHR10706:SF130">
    <property type="entry name" value="F-BOX ONLY PROTEIN 31"/>
    <property type="match status" value="1"/>
</dbReference>
<evidence type="ECO:0000256" key="2">
    <source>
        <dbReference type="ARBA" id="ARBA00010611"/>
    </source>
</evidence>
<dbReference type="Gene3D" id="1.20.1280.50">
    <property type="match status" value="1"/>
</dbReference>
<dbReference type="PROSITE" id="PS50181">
    <property type="entry name" value="FBOX"/>
    <property type="match status" value="1"/>
</dbReference>
<keyword evidence="7" id="KW-1185">Reference proteome</keyword>
<feature type="compositionally biased region" description="Acidic residues" evidence="4">
    <location>
        <begin position="28"/>
        <end position="41"/>
    </location>
</feature>
<comment type="caution">
    <text evidence="6">The sequence shown here is derived from an EMBL/GenBank/DDBJ whole genome shotgun (WGS) entry which is preliminary data.</text>
</comment>
<reference evidence="6 7" key="1">
    <citation type="submission" date="2024-09" db="EMBL/GenBank/DDBJ databases">
        <title>A chromosome-level genome assembly of Gray's grenadier anchovy, Coilia grayii.</title>
        <authorList>
            <person name="Fu Z."/>
        </authorList>
    </citation>
    <scope>NUCLEOTIDE SEQUENCE [LARGE SCALE GENOMIC DNA]</scope>
    <source>
        <strain evidence="6">G4</strain>
        <tissue evidence="6">Muscle</tissue>
    </source>
</reference>
<proteinExistence type="inferred from homology"/>
<comment type="similarity">
    <text evidence="2">Belongs to the FBXO31 family.</text>
</comment>
<accession>A0ABD1K1B7</accession>
<evidence type="ECO:0000256" key="4">
    <source>
        <dbReference type="SAM" id="MobiDB-lite"/>
    </source>
</evidence>
<evidence type="ECO:0000259" key="5">
    <source>
        <dbReference type="PROSITE" id="PS50181"/>
    </source>
</evidence>
<gene>
    <name evidence="6" type="ORF">ACEWY4_010241</name>
</gene>
<dbReference type="Pfam" id="PF12937">
    <property type="entry name" value="F-box-like"/>
    <property type="match status" value="1"/>
</dbReference>
<comment type="pathway">
    <text evidence="1">Protein modification; protein ubiquitination.</text>
</comment>
<name>A0ABD1K1B7_9TELE</name>
<feature type="region of interest" description="Disordered" evidence="4">
    <location>
        <begin position="422"/>
        <end position="445"/>
    </location>
</feature>
<dbReference type="Proteomes" id="UP001591681">
    <property type="component" value="Unassembled WGS sequence"/>
</dbReference>
<protein>
    <recommendedName>
        <fullName evidence="5">F-box domain-containing protein</fullName>
    </recommendedName>
</protein>
<dbReference type="AlphaFoldDB" id="A0ABD1K1B7"/>
<sequence length="555" mass="62782">MAVCARLCGVGQSRRCRRRQRPSHQDQDSDSELDMDEEEEERIVGKLKSEVGNGCQESQGAARPMPETGDTATVPCSANVKRLGYEETNCAARHKPEFLLDLPPELLVEIFSLLPGTVLPNLALVCKKFRQILNTETIWRRRCTKEFGMMEDLRKMELVGVSSREVYVKLLYPYRHILGLWQPDIGPYGGLLNVVVDGLFIIGWMYLPPHDPRVEDPMRRRPLFRIHMWESSRASVECMYGHKGPHKGDIQIVKKDEFSTKCNQTDHHRMPGGRQEEFRTWLEEEWGRTLEDIFHEHMQELILMKFIYTSQYDNCLTYRRIYLPPHVPSDLLPPGLFKGTYGSHGLEIIMLSFHGSCAKATKLTGDPNVPAGQLTLVVHLNRPVRLPDLERQCSIEELSGLVLGFHEEAQWEAVEACGEGQGEGSTLRAEENERGAAAAEAPAVGVSSTSGATRTAAEPQPFVLPLGVIARNEEYPRSCRMCFYGTGLIAGHGFTSPERTPGLFVLFDDNRFGFIWLELKSFSLYSRLTDPLAHALAPSMERFEVMLQNMQSWTS</sequence>
<feature type="domain" description="F-box" evidence="5">
    <location>
        <begin position="96"/>
        <end position="142"/>
    </location>
</feature>
<dbReference type="InterPro" id="IPR001810">
    <property type="entry name" value="F-box_dom"/>
</dbReference>
<dbReference type="SMART" id="SM00256">
    <property type="entry name" value="FBOX"/>
    <property type="match status" value="1"/>
</dbReference>
<evidence type="ECO:0000313" key="6">
    <source>
        <dbReference type="EMBL" id="KAL2092929.1"/>
    </source>
</evidence>
<dbReference type="CDD" id="cd22102">
    <property type="entry name" value="F-box_FBXO31"/>
    <property type="match status" value="1"/>
</dbReference>
<evidence type="ECO:0000313" key="7">
    <source>
        <dbReference type="Proteomes" id="UP001591681"/>
    </source>
</evidence>
<keyword evidence="3" id="KW-0833">Ubl conjugation pathway</keyword>
<dbReference type="Pfam" id="PF12014">
    <property type="entry name" value="Cyclin_D1_bind"/>
    <property type="match status" value="1"/>
</dbReference>
<dbReference type="EMBL" id="JBHFQA010000009">
    <property type="protein sequence ID" value="KAL2092929.1"/>
    <property type="molecule type" value="Genomic_DNA"/>
</dbReference>